<dbReference type="RefSeq" id="WP_268802013.1">
    <property type="nucleotide sequence ID" value="NZ_CADFGY010000024.1"/>
</dbReference>
<gene>
    <name evidence="1" type="ORF">J2804_005104</name>
    <name evidence="2" type="ORF">SAMN05192548_107714</name>
</gene>
<evidence type="ECO:0000313" key="4">
    <source>
        <dbReference type="Proteomes" id="UP001264340"/>
    </source>
</evidence>
<evidence type="ECO:0000313" key="3">
    <source>
        <dbReference type="Proteomes" id="UP000184395"/>
    </source>
</evidence>
<dbReference type="EMBL" id="JAVDRP010000012">
    <property type="protein sequence ID" value="MDR6411670.1"/>
    <property type="molecule type" value="Genomic_DNA"/>
</dbReference>
<organism evidence="2 3">
    <name type="scientific">Paraburkholderia terricola</name>
    <dbReference type="NCBI Taxonomy" id="169427"/>
    <lineage>
        <taxon>Bacteria</taxon>
        <taxon>Pseudomonadati</taxon>
        <taxon>Pseudomonadota</taxon>
        <taxon>Betaproteobacteria</taxon>
        <taxon>Burkholderiales</taxon>
        <taxon>Burkholderiaceae</taxon>
        <taxon>Paraburkholderia</taxon>
    </lineage>
</organism>
<dbReference type="EMBL" id="FRAB01000077">
    <property type="protein sequence ID" value="SHL21380.1"/>
    <property type="molecule type" value="Genomic_DNA"/>
</dbReference>
<proteinExistence type="predicted"/>
<dbReference type="Proteomes" id="UP001264340">
    <property type="component" value="Unassembled WGS sequence"/>
</dbReference>
<reference evidence="1 4" key="2">
    <citation type="submission" date="2023-07" db="EMBL/GenBank/DDBJ databases">
        <title>Sorghum-associated microbial communities from plants grown in Nebraska, USA.</title>
        <authorList>
            <person name="Schachtman D."/>
        </authorList>
    </citation>
    <scope>NUCLEOTIDE SEQUENCE [LARGE SCALE GENOMIC DNA]</scope>
    <source>
        <strain evidence="1 4">DS1316</strain>
    </source>
</reference>
<dbReference type="GeneID" id="301982968"/>
<protein>
    <recommendedName>
        <fullName evidence="5">Lipoprotein</fullName>
    </recommendedName>
</protein>
<keyword evidence="4" id="KW-1185">Reference proteome</keyword>
<sequence>MKRILALVILAVTLGSALSACIVVPAGGGYHDHYRYRDRY</sequence>
<accession>A0A1M6YTB6</accession>
<evidence type="ECO:0000313" key="1">
    <source>
        <dbReference type="EMBL" id="MDR6411670.1"/>
    </source>
</evidence>
<dbReference type="AlphaFoldDB" id="A0A1M6YTB6"/>
<dbReference type="Proteomes" id="UP000184395">
    <property type="component" value="Unassembled WGS sequence"/>
</dbReference>
<dbReference type="PROSITE" id="PS51257">
    <property type="entry name" value="PROKAR_LIPOPROTEIN"/>
    <property type="match status" value="1"/>
</dbReference>
<reference evidence="2 3" key="1">
    <citation type="submission" date="2016-11" db="EMBL/GenBank/DDBJ databases">
        <authorList>
            <person name="Jaros S."/>
            <person name="Januszkiewicz K."/>
            <person name="Wedrychowicz H."/>
        </authorList>
    </citation>
    <scope>NUCLEOTIDE SEQUENCE [LARGE SCALE GENOMIC DNA]</scope>
    <source>
        <strain evidence="2 3">LMG 20594</strain>
    </source>
</reference>
<name>A0A1M6YTB6_9BURK</name>
<evidence type="ECO:0008006" key="5">
    <source>
        <dbReference type="Google" id="ProtNLM"/>
    </source>
</evidence>
<evidence type="ECO:0000313" key="2">
    <source>
        <dbReference type="EMBL" id="SHL21380.1"/>
    </source>
</evidence>